<proteinExistence type="inferred from homology"/>
<dbReference type="EMBL" id="JBGMDY010000006">
    <property type="protein sequence ID" value="KAL2330316.1"/>
    <property type="molecule type" value="Genomic_DNA"/>
</dbReference>
<comment type="similarity">
    <text evidence="1">Belongs to the UDP-glycosyltransferase family.</text>
</comment>
<keyword evidence="4" id="KW-1185">Reference proteome</keyword>
<evidence type="ECO:0000256" key="2">
    <source>
        <dbReference type="SAM" id="Phobius"/>
    </source>
</evidence>
<accession>A0ABD1M3L6</accession>
<keyword evidence="2" id="KW-0472">Membrane</keyword>
<evidence type="ECO:0000256" key="1">
    <source>
        <dbReference type="ARBA" id="ARBA00009995"/>
    </source>
</evidence>
<dbReference type="Gene3D" id="3.40.50.2000">
    <property type="entry name" value="Glycogen Phosphorylase B"/>
    <property type="match status" value="2"/>
</dbReference>
<comment type="caution">
    <text evidence="3">The sequence shown here is derived from an EMBL/GenBank/DDBJ whole genome shotgun (WGS) entry which is preliminary data.</text>
</comment>
<reference evidence="3 4" key="1">
    <citation type="submission" date="2024-08" db="EMBL/GenBank/DDBJ databases">
        <title>Insights into the chromosomal genome structure of Flemingia macrophylla.</title>
        <authorList>
            <person name="Ding Y."/>
            <person name="Zhao Y."/>
            <person name="Bi W."/>
            <person name="Wu M."/>
            <person name="Zhao G."/>
            <person name="Gong Y."/>
            <person name="Li W."/>
            <person name="Zhang P."/>
        </authorList>
    </citation>
    <scope>NUCLEOTIDE SEQUENCE [LARGE SCALE GENOMIC DNA]</scope>
    <source>
        <strain evidence="3">DYQJB</strain>
        <tissue evidence="3">Leaf</tissue>
    </source>
</reference>
<keyword evidence="2" id="KW-1133">Transmembrane helix</keyword>
<evidence type="ECO:0000313" key="3">
    <source>
        <dbReference type="EMBL" id="KAL2330316.1"/>
    </source>
</evidence>
<keyword evidence="2" id="KW-0812">Transmembrane</keyword>
<dbReference type="AlphaFoldDB" id="A0ABD1M3L6"/>
<name>A0ABD1M3L6_9FABA</name>
<organism evidence="3 4">
    <name type="scientific">Flemingia macrophylla</name>
    <dbReference type="NCBI Taxonomy" id="520843"/>
    <lineage>
        <taxon>Eukaryota</taxon>
        <taxon>Viridiplantae</taxon>
        <taxon>Streptophyta</taxon>
        <taxon>Embryophyta</taxon>
        <taxon>Tracheophyta</taxon>
        <taxon>Spermatophyta</taxon>
        <taxon>Magnoliopsida</taxon>
        <taxon>eudicotyledons</taxon>
        <taxon>Gunneridae</taxon>
        <taxon>Pentapetalae</taxon>
        <taxon>rosids</taxon>
        <taxon>fabids</taxon>
        <taxon>Fabales</taxon>
        <taxon>Fabaceae</taxon>
        <taxon>Papilionoideae</taxon>
        <taxon>50 kb inversion clade</taxon>
        <taxon>NPAAA clade</taxon>
        <taxon>indigoferoid/millettioid clade</taxon>
        <taxon>Phaseoleae</taxon>
        <taxon>Flemingia</taxon>
    </lineage>
</organism>
<evidence type="ECO:0000313" key="4">
    <source>
        <dbReference type="Proteomes" id="UP001603857"/>
    </source>
</evidence>
<feature type="transmembrane region" description="Helical" evidence="2">
    <location>
        <begin position="306"/>
        <end position="325"/>
    </location>
</feature>
<protein>
    <submittedName>
        <fullName evidence="3">Uncharacterized protein</fullName>
    </submittedName>
</protein>
<sequence length="326" mass="37267">MTLHFHCRIANKTFISCFSLAVFFDGHDDGFNQHTATDADFTLNASQLYQRATDFISHLILSVASDDDPFSCLLYTLLAPWAPPLSRRLNLLAAMLWSCFPDPTQKLLQSLPTRFLLWSVRRNSCGFFCDTSARGRLIEALIETHPTADAATATPLEEEAQKNLVLYVSFGSKLLLSKRQMEEIAIALLDCGRPFLLVIRRKVVEDGREEEDDIQWSLAKDEIVIKVNDLHYFFTFCVPKGSALDEEEEEDLLSYNLTILLKGLRRGAESLVLVVAERLEGVELVLGNWHWNMCFIVDLFLLCRFFPFYFTVVCSLDILFEFFVVH</sequence>
<dbReference type="SUPFAM" id="SSF53756">
    <property type="entry name" value="UDP-Glycosyltransferase/glycogen phosphorylase"/>
    <property type="match status" value="1"/>
</dbReference>
<dbReference type="PANTHER" id="PTHR11926">
    <property type="entry name" value="GLUCOSYL/GLUCURONOSYL TRANSFERASES"/>
    <property type="match status" value="1"/>
</dbReference>
<dbReference type="Proteomes" id="UP001603857">
    <property type="component" value="Unassembled WGS sequence"/>
</dbReference>
<dbReference type="PANTHER" id="PTHR11926:SF870">
    <property type="entry name" value="UDP-GLYCOSYLTRANSFERASE 75B1"/>
    <property type="match status" value="1"/>
</dbReference>
<gene>
    <name evidence="3" type="ORF">Fmac_017897</name>
</gene>